<feature type="domain" description="HTH araC/xylS-type" evidence="4">
    <location>
        <begin position="176"/>
        <end position="276"/>
    </location>
</feature>
<keyword evidence="2" id="KW-0238">DNA-binding</keyword>
<dbReference type="Proteomes" id="UP000290545">
    <property type="component" value="Unassembled WGS sequence"/>
</dbReference>
<sequence>MQKESLYQPFEIVYKTLDECPKMEHKHSFFELVFILSGTGQQCINEHKFSYHENHMFLLTPNDCHKFDIATTTTFFFLRFTDIYLKGNGLAPAYVEQLEYILHNASHEPGCILHHQADKMLARPIIEAIVREQRNQDINSKELITQLINTLIVIVARNIMKYMPAKVNEYSDDKIRSILQYIQQHIYEPDKIRAKEISDHFGISESYLGRYFKKNTGENLLQYISTYRLRMIENRLKHSDLRINEIAFSFGFTDESHLNKFFRKSKGLSPLAYRKEVRLKESA</sequence>
<dbReference type="RefSeq" id="WP_129004120.1">
    <property type="nucleotide sequence ID" value="NZ_SDHZ01000002.1"/>
</dbReference>
<name>A0A4Q1D593_9BACT</name>
<dbReference type="PANTHER" id="PTHR43280">
    <property type="entry name" value="ARAC-FAMILY TRANSCRIPTIONAL REGULATOR"/>
    <property type="match status" value="1"/>
</dbReference>
<dbReference type="GO" id="GO:0043565">
    <property type="term" value="F:sequence-specific DNA binding"/>
    <property type="evidence" value="ECO:0007669"/>
    <property type="project" value="InterPro"/>
</dbReference>
<dbReference type="InterPro" id="IPR037923">
    <property type="entry name" value="HTH-like"/>
</dbReference>
<dbReference type="InterPro" id="IPR009057">
    <property type="entry name" value="Homeodomain-like_sf"/>
</dbReference>
<dbReference type="Pfam" id="PF02311">
    <property type="entry name" value="AraC_binding"/>
    <property type="match status" value="1"/>
</dbReference>
<dbReference type="SUPFAM" id="SSF46689">
    <property type="entry name" value="Homeodomain-like"/>
    <property type="match status" value="2"/>
</dbReference>
<dbReference type="PANTHER" id="PTHR43280:SF28">
    <property type="entry name" value="HTH-TYPE TRANSCRIPTIONAL ACTIVATOR RHAS"/>
    <property type="match status" value="1"/>
</dbReference>
<organism evidence="5 6">
    <name type="scientific">Filimonas effusa</name>
    <dbReference type="NCBI Taxonomy" id="2508721"/>
    <lineage>
        <taxon>Bacteria</taxon>
        <taxon>Pseudomonadati</taxon>
        <taxon>Bacteroidota</taxon>
        <taxon>Chitinophagia</taxon>
        <taxon>Chitinophagales</taxon>
        <taxon>Chitinophagaceae</taxon>
        <taxon>Filimonas</taxon>
    </lineage>
</organism>
<dbReference type="InterPro" id="IPR014710">
    <property type="entry name" value="RmlC-like_jellyroll"/>
</dbReference>
<reference evidence="5 6" key="1">
    <citation type="submission" date="2019-01" db="EMBL/GenBank/DDBJ databases">
        <title>Filimonas sp. strain TTM-71.</title>
        <authorList>
            <person name="Chen W.-M."/>
        </authorList>
    </citation>
    <scope>NUCLEOTIDE SEQUENCE [LARGE SCALE GENOMIC DNA]</scope>
    <source>
        <strain evidence="5 6">TTM-71</strain>
    </source>
</reference>
<keyword evidence="6" id="KW-1185">Reference proteome</keyword>
<dbReference type="Pfam" id="PF12833">
    <property type="entry name" value="HTH_18"/>
    <property type="match status" value="1"/>
</dbReference>
<dbReference type="PROSITE" id="PS00041">
    <property type="entry name" value="HTH_ARAC_FAMILY_1"/>
    <property type="match status" value="1"/>
</dbReference>
<evidence type="ECO:0000313" key="6">
    <source>
        <dbReference type="Proteomes" id="UP000290545"/>
    </source>
</evidence>
<keyword evidence="3" id="KW-0804">Transcription</keyword>
<dbReference type="OrthoDB" id="636258at2"/>
<dbReference type="GO" id="GO:0003700">
    <property type="term" value="F:DNA-binding transcription factor activity"/>
    <property type="evidence" value="ECO:0007669"/>
    <property type="project" value="InterPro"/>
</dbReference>
<dbReference type="Gene3D" id="1.10.10.60">
    <property type="entry name" value="Homeodomain-like"/>
    <property type="match status" value="2"/>
</dbReference>
<dbReference type="PROSITE" id="PS01124">
    <property type="entry name" value="HTH_ARAC_FAMILY_2"/>
    <property type="match status" value="1"/>
</dbReference>
<evidence type="ECO:0000313" key="5">
    <source>
        <dbReference type="EMBL" id="RXK83126.1"/>
    </source>
</evidence>
<dbReference type="AlphaFoldDB" id="A0A4Q1D593"/>
<dbReference type="InterPro" id="IPR018060">
    <property type="entry name" value="HTH_AraC"/>
</dbReference>
<evidence type="ECO:0000256" key="1">
    <source>
        <dbReference type="ARBA" id="ARBA00023015"/>
    </source>
</evidence>
<comment type="caution">
    <text evidence="5">The sequence shown here is derived from an EMBL/GenBank/DDBJ whole genome shotgun (WGS) entry which is preliminary data.</text>
</comment>
<proteinExistence type="predicted"/>
<dbReference type="EMBL" id="SDHZ01000002">
    <property type="protein sequence ID" value="RXK83126.1"/>
    <property type="molecule type" value="Genomic_DNA"/>
</dbReference>
<dbReference type="SMART" id="SM00342">
    <property type="entry name" value="HTH_ARAC"/>
    <property type="match status" value="1"/>
</dbReference>
<gene>
    <name evidence="5" type="ORF">ESB13_13470</name>
</gene>
<evidence type="ECO:0000256" key="3">
    <source>
        <dbReference type="ARBA" id="ARBA00023163"/>
    </source>
</evidence>
<keyword evidence="1" id="KW-0805">Transcription regulation</keyword>
<evidence type="ECO:0000259" key="4">
    <source>
        <dbReference type="PROSITE" id="PS01124"/>
    </source>
</evidence>
<dbReference type="Gene3D" id="2.60.120.10">
    <property type="entry name" value="Jelly Rolls"/>
    <property type="match status" value="1"/>
</dbReference>
<accession>A0A4Q1D593</accession>
<evidence type="ECO:0000256" key="2">
    <source>
        <dbReference type="ARBA" id="ARBA00023125"/>
    </source>
</evidence>
<protein>
    <submittedName>
        <fullName evidence="5">AraC family transcriptional regulator</fullName>
    </submittedName>
</protein>
<dbReference type="InterPro" id="IPR018062">
    <property type="entry name" value="HTH_AraC-typ_CS"/>
</dbReference>
<dbReference type="SUPFAM" id="SSF51215">
    <property type="entry name" value="Regulatory protein AraC"/>
    <property type="match status" value="1"/>
</dbReference>
<dbReference type="InterPro" id="IPR003313">
    <property type="entry name" value="AraC-bd"/>
</dbReference>